<name>A0A512N8K2_9HYPH</name>
<dbReference type="Pfam" id="PF00578">
    <property type="entry name" value="AhpC-TSA"/>
    <property type="match status" value="1"/>
</dbReference>
<dbReference type="GO" id="GO:0016209">
    <property type="term" value="F:antioxidant activity"/>
    <property type="evidence" value="ECO:0007669"/>
    <property type="project" value="InterPro"/>
</dbReference>
<dbReference type="CDD" id="cd02970">
    <property type="entry name" value="PRX_like2"/>
    <property type="match status" value="1"/>
</dbReference>
<dbReference type="AlphaFoldDB" id="A0A512N8K2"/>
<dbReference type="Gene3D" id="3.40.30.10">
    <property type="entry name" value="Glutaredoxin"/>
    <property type="match status" value="1"/>
</dbReference>
<sequence length="223" mass="24437">MSLSQTLLELSRRHMAELPTHERAEIEDELDRLRMMRVAEEGLGVGDSLPDFALEDGAGRTWTSADLLDRGPLVLALFRGGWCPYCELTMLALEDARPAIEALGATAVGVMPGGRDQVAKAAAKRGVRYPLLADPANGFVRMCGLAYELSPGHARIHQARGRNFPVLHNDAIWRLPVPAVFVVEPSARVAFAFSDVDPARWPDPDALLASLEDLRQGHVLLKR</sequence>
<dbReference type="InterPro" id="IPR000866">
    <property type="entry name" value="AhpC/TSA"/>
</dbReference>
<feature type="domain" description="Thioredoxin" evidence="1">
    <location>
        <begin position="43"/>
        <end position="216"/>
    </location>
</feature>
<dbReference type="EMBL" id="BKAJ01000037">
    <property type="protein sequence ID" value="GEP55330.1"/>
    <property type="molecule type" value="Genomic_DNA"/>
</dbReference>
<proteinExistence type="predicted"/>
<dbReference type="GO" id="GO:0016491">
    <property type="term" value="F:oxidoreductase activity"/>
    <property type="evidence" value="ECO:0007669"/>
    <property type="project" value="InterPro"/>
</dbReference>
<evidence type="ECO:0000313" key="2">
    <source>
        <dbReference type="EMBL" id="GEP55330.1"/>
    </source>
</evidence>
<evidence type="ECO:0000259" key="1">
    <source>
        <dbReference type="PROSITE" id="PS51352"/>
    </source>
</evidence>
<dbReference type="Proteomes" id="UP000321058">
    <property type="component" value="Unassembled WGS sequence"/>
</dbReference>
<dbReference type="PROSITE" id="PS51352">
    <property type="entry name" value="THIOREDOXIN_2"/>
    <property type="match status" value="1"/>
</dbReference>
<evidence type="ECO:0000313" key="3">
    <source>
        <dbReference type="Proteomes" id="UP000321058"/>
    </source>
</evidence>
<accession>A0A512N8K2</accession>
<dbReference type="SUPFAM" id="SSF52833">
    <property type="entry name" value="Thioredoxin-like"/>
    <property type="match status" value="1"/>
</dbReference>
<protein>
    <submittedName>
        <fullName evidence="2">Peroxiredoxin</fullName>
    </submittedName>
</protein>
<dbReference type="InterPro" id="IPR013766">
    <property type="entry name" value="Thioredoxin_domain"/>
</dbReference>
<comment type="caution">
    <text evidence="2">The sequence shown here is derived from an EMBL/GenBank/DDBJ whole genome shotgun (WGS) entry which is preliminary data.</text>
</comment>
<dbReference type="InterPro" id="IPR036249">
    <property type="entry name" value="Thioredoxin-like_sf"/>
</dbReference>
<dbReference type="OrthoDB" id="9809746at2"/>
<reference evidence="2 3" key="1">
    <citation type="submission" date="2019-07" db="EMBL/GenBank/DDBJ databases">
        <title>Whole genome shotgun sequence of Reyranella soli NBRC 108950.</title>
        <authorList>
            <person name="Hosoyama A."/>
            <person name="Uohara A."/>
            <person name="Ohji S."/>
            <person name="Ichikawa N."/>
        </authorList>
    </citation>
    <scope>NUCLEOTIDE SEQUENCE [LARGE SCALE GENOMIC DNA]</scope>
    <source>
        <strain evidence="2 3">NBRC 108950</strain>
    </source>
</reference>
<organism evidence="2 3">
    <name type="scientific">Reyranella soli</name>
    <dbReference type="NCBI Taxonomy" id="1230389"/>
    <lineage>
        <taxon>Bacteria</taxon>
        <taxon>Pseudomonadati</taxon>
        <taxon>Pseudomonadota</taxon>
        <taxon>Alphaproteobacteria</taxon>
        <taxon>Hyphomicrobiales</taxon>
        <taxon>Reyranellaceae</taxon>
        <taxon>Reyranella</taxon>
    </lineage>
</organism>
<keyword evidence="3" id="KW-1185">Reference proteome</keyword>
<gene>
    <name evidence="2" type="ORF">RSO01_24960</name>
</gene>